<dbReference type="EMBL" id="SLXQ01000001">
    <property type="protein sequence ID" value="TCP56778.1"/>
    <property type="molecule type" value="Genomic_DNA"/>
</dbReference>
<dbReference type="OrthoDB" id="5342089at2"/>
<organism evidence="5 6">
    <name type="scientific">Tamaricihabitans halophyticus</name>
    <dbReference type="NCBI Taxonomy" id="1262583"/>
    <lineage>
        <taxon>Bacteria</taxon>
        <taxon>Bacillati</taxon>
        <taxon>Actinomycetota</taxon>
        <taxon>Actinomycetes</taxon>
        <taxon>Pseudonocardiales</taxon>
        <taxon>Pseudonocardiaceae</taxon>
        <taxon>Tamaricihabitans</taxon>
    </lineage>
</organism>
<evidence type="ECO:0000313" key="5">
    <source>
        <dbReference type="EMBL" id="TCP56778.1"/>
    </source>
</evidence>
<dbReference type="Pfam" id="PF01041">
    <property type="entry name" value="DegT_DnrJ_EryC1"/>
    <property type="match status" value="1"/>
</dbReference>
<comment type="cofactor">
    <cofactor evidence="1">
        <name>pyridoxal 5'-phosphate</name>
        <dbReference type="ChEBI" id="CHEBI:597326"/>
    </cofactor>
</comment>
<proteinExistence type="inferred from homology"/>
<dbReference type="Gene3D" id="3.40.640.10">
    <property type="entry name" value="Type I PLP-dependent aspartate aminotransferase-like (Major domain)"/>
    <property type="match status" value="1"/>
</dbReference>
<dbReference type="InterPro" id="IPR000653">
    <property type="entry name" value="DegT/StrS_aminotransferase"/>
</dbReference>
<protein>
    <submittedName>
        <fullName evidence="5">Perosamine synthetase</fullName>
    </submittedName>
</protein>
<dbReference type="GO" id="GO:0008483">
    <property type="term" value="F:transaminase activity"/>
    <property type="evidence" value="ECO:0007669"/>
    <property type="project" value="TreeGrafter"/>
</dbReference>
<evidence type="ECO:0000256" key="2">
    <source>
        <dbReference type="PIRSR" id="PIRSR000390-1"/>
    </source>
</evidence>
<dbReference type="PIRSF" id="PIRSF000390">
    <property type="entry name" value="PLP_StrS"/>
    <property type="match status" value="1"/>
</dbReference>
<evidence type="ECO:0000256" key="3">
    <source>
        <dbReference type="PIRSR" id="PIRSR000390-2"/>
    </source>
</evidence>
<dbReference type="RefSeq" id="WP_132875337.1">
    <property type="nucleotide sequence ID" value="NZ_SLXQ01000001.1"/>
</dbReference>
<dbReference type="GO" id="GO:0000271">
    <property type="term" value="P:polysaccharide biosynthetic process"/>
    <property type="evidence" value="ECO:0007669"/>
    <property type="project" value="TreeGrafter"/>
</dbReference>
<keyword evidence="6" id="KW-1185">Reference proteome</keyword>
<dbReference type="GO" id="GO:0030170">
    <property type="term" value="F:pyridoxal phosphate binding"/>
    <property type="evidence" value="ECO:0007669"/>
    <property type="project" value="TreeGrafter"/>
</dbReference>
<dbReference type="AlphaFoldDB" id="A0A4R2R4X3"/>
<dbReference type="Proteomes" id="UP000294911">
    <property type="component" value="Unassembled WGS sequence"/>
</dbReference>
<comment type="caution">
    <text evidence="5">The sequence shown here is derived from an EMBL/GenBank/DDBJ whole genome shotgun (WGS) entry which is preliminary data.</text>
</comment>
<dbReference type="Gene3D" id="3.90.1150.10">
    <property type="entry name" value="Aspartate Aminotransferase, domain 1"/>
    <property type="match status" value="1"/>
</dbReference>
<accession>A0A4R2R4X3</accession>
<gene>
    <name evidence="5" type="ORF">EV191_101724</name>
</gene>
<dbReference type="PANTHER" id="PTHR30244:SF34">
    <property type="entry name" value="DTDP-4-AMINO-4,6-DIDEOXYGALACTOSE TRANSAMINASE"/>
    <property type="match status" value="1"/>
</dbReference>
<dbReference type="PANTHER" id="PTHR30244">
    <property type="entry name" value="TRANSAMINASE"/>
    <property type="match status" value="1"/>
</dbReference>
<keyword evidence="3 4" id="KW-0663">Pyridoxal phosphate</keyword>
<dbReference type="InterPro" id="IPR015424">
    <property type="entry name" value="PyrdxlP-dep_Trfase"/>
</dbReference>
<name>A0A4R2R4X3_9PSEU</name>
<dbReference type="InterPro" id="IPR015422">
    <property type="entry name" value="PyrdxlP-dep_Trfase_small"/>
</dbReference>
<feature type="modified residue" description="N6-(pyridoxal phosphate)lysine" evidence="3">
    <location>
        <position position="192"/>
    </location>
</feature>
<feature type="active site" description="Proton acceptor" evidence="2">
    <location>
        <position position="192"/>
    </location>
</feature>
<comment type="similarity">
    <text evidence="4">Belongs to the DegT/DnrJ/EryC1 family.</text>
</comment>
<dbReference type="SUPFAM" id="SSF53383">
    <property type="entry name" value="PLP-dependent transferases"/>
    <property type="match status" value="1"/>
</dbReference>
<sequence>MTRSGKKTDLTDFPRWPRFDDEDIQAVTDVARSNRLSQISNSAVTDFEAALAAYVGVEHCIAVNSGTAAIQAALAGLQIGNGDQVIAPAHTFIGTASPILHQGAEPVIVDVDPVSYCIDPAAAEAAITPHTKAIIAVHLNGQPAAMRALAEVGARHGVPIIEDVAQSPGARYAGKPLGSHGVVGCFSFWEDKIITTGGEGGAVVTDDGNLAARIRMFRQHGEKQLEGTRLYCSHELGYNYRMTAMQAALGLTQLAKLDSFVDIRRRNAKQLTAALESISGLQLPKELPDCYHSYWKYVCRVDTGRLGITIDEFTKQVQELGAPAFRRYPVPLHRQPVFSRTGMPRYHCPVADALSAEAFSLPIHPAVGSAELELMSSAIHTVLGSTEASNDGSYGDV</sequence>
<evidence type="ECO:0000256" key="4">
    <source>
        <dbReference type="RuleBase" id="RU004508"/>
    </source>
</evidence>
<reference evidence="5 6" key="1">
    <citation type="submission" date="2019-03" db="EMBL/GenBank/DDBJ databases">
        <title>Genomic Encyclopedia of Type Strains, Phase IV (KMG-IV): sequencing the most valuable type-strain genomes for metagenomic binning, comparative biology and taxonomic classification.</title>
        <authorList>
            <person name="Goeker M."/>
        </authorList>
    </citation>
    <scope>NUCLEOTIDE SEQUENCE [LARGE SCALE GENOMIC DNA]</scope>
    <source>
        <strain evidence="5 6">DSM 45765</strain>
    </source>
</reference>
<dbReference type="InterPro" id="IPR015421">
    <property type="entry name" value="PyrdxlP-dep_Trfase_major"/>
</dbReference>
<evidence type="ECO:0000256" key="1">
    <source>
        <dbReference type="ARBA" id="ARBA00001933"/>
    </source>
</evidence>
<evidence type="ECO:0000313" key="6">
    <source>
        <dbReference type="Proteomes" id="UP000294911"/>
    </source>
</evidence>
<dbReference type="CDD" id="cd00616">
    <property type="entry name" value="AHBA_syn"/>
    <property type="match status" value="1"/>
</dbReference>